<dbReference type="Proteomes" id="UP000515369">
    <property type="component" value="Chromosome"/>
</dbReference>
<dbReference type="InterPro" id="IPR012373">
    <property type="entry name" value="Ferrdict_sens_TM"/>
</dbReference>
<keyword evidence="1" id="KW-1133">Transmembrane helix</keyword>
<dbReference type="RefSeq" id="WP_182458660.1">
    <property type="nucleotide sequence ID" value="NZ_CP059732.1"/>
</dbReference>
<keyword evidence="1" id="KW-0812">Transmembrane</keyword>
<feature type="transmembrane region" description="Helical" evidence="1">
    <location>
        <begin position="94"/>
        <end position="112"/>
    </location>
</feature>
<protein>
    <submittedName>
        <fullName evidence="3">FecR domain-containing protein</fullName>
    </submittedName>
</protein>
<sequence>MPESPPKQLLFDFFAGKSTAPQKQWIADWLKESDNRALYYQYLNEWESQHPQYHVDVQPALDRFRAAMQQIETAPEPSPFVAVSSGESWNSRTVWFWAASILLALSIGGYLSRNLIRYETYRTAYGETKSFQLSDGTRVALNANSTLRVPRWGFGQRGREVKLDGEAEFKVTHLANHQRFVVRTSSDFAVEVLGTEFVLYARDQRRKVVLSQGKVKVTYQAGKQVLMKPGDWVSLGESGQLQRKKTEQPATFSSWKQHSFTFDQTSLSEISQLLYDNFGLTVHITDSTLAQRQISGVFAAEKPNELIEDLADFLHLKVTQTPEGLAIQPYTNQSDN</sequence>
<feature type="domain" description="FecR protein" evidence="2">
    <location>
        <begin position="120"/>
        <end position="216"/>
    </location>
</feature>
<reference evidence="3 4" key="1">
    <citation type="submission" date="2020-07" db="EMBL/GenBank/DDBJ databases">
        <title>Spirosoma foliorum sp. nov., isolated from the leaves on the Nejang mountain Korea, Republic of.</title>
        <authorList>
            <person name="Ho H."/>
            <person name="Lee Y.-J."/>
            <person name="Nurcahyanto D.-A."/>
            <person name="Kim S.-G."/>
        </authorList>
    </citation>
    <scope>NUCLEOTIDE SEQUENCE [LARGE SCALE GENOMIC DNA]</scope>
    <source>
        <strain evidence="3 4">PL0136</strain>
    </source>
</reference>
<dbReference type="AlphaFoldDB" id="A0A7G5GR86"/>
<keyword evidence="4" id="KW-1185">Reference proteome</keyword>
<evidence type="ECO:0000259" key="2">
    <source>
        <dbReference type="Pfam" id="PF04773"/>
    </source>
</evidence>
<dbReference type="Gene3D" id="2.60.120.1440">
    <property type="match status" value="1"/>
</dbReference>
<dbReference type="Pfam" id="PF04773">
    <property type="entry name" value="FecR"/>
    <property type="match status" value="1"/>
</dbReference>
<organism evidence="3 4">
    <name type="scientific">Spirosoma foliorum</name>
    <dbReference type="NCBI Taxonomy" id="2710596"/>
    <lineage>
        <taxon>Bacteria</taxon>
        <taxon>Pseudomonadati</taxon>
        <taxon>Bacteroidota</taxon>
        <taxon>Cytophagia</taxon>
        <taxon>Cytophagales</taxon>
        <taxon>Cytophagaceae</taxon>
        <taxon>Spirosoma</taxon>
    </lineage>
</organism>
<dbReference type="InterPro" id="IPR006860">
    <property type="entry name" value="FecR"/>
</dbReference>
<dbReference type="Gene3D" id="3.55.50.30">
    <property type="match status" value="1"/>
</dbReference>
<dbReference type="GO" id="GO:0016989">
    <property type="term" value="F:sigma factor antagonist activity"/>
    <property type="evidence" value="ECO:0007669"/>
    <property type="project" value="TreeGrafter"/>
</dbReference>
<gene>
    <name evidence="3" type="ORF">H3H32_25950</name>
</gene>
<accession>A0A7G5GR86</accession>
<keyword evidence="1" id="KW-0472">Membrane</keyword>
<evidence type="ECO:0000313" key="3">
    <source>
        <dbReference type="EMBL" id="QMW01378.1"/>
    </source>
</evidence>
<dbReference type="PANTHER" id="PTHR30273:SF2">
    <property type="entry name" value="PROTEIN FECR"/>
    <property type="match status" value="1"/>
</dbReference>
<dbReference type="PANTHER" id="PTHR30273">
    <property type="entry name" value="PERIPLASMIC SIGNAL SENSOR AND SIGMA FACTOR ACTIVATOR FECR-RELATED"/>
    <property type="match status" value="1"/>
</dbReference>
<dbReference type="KEGG" id="sfol:H3H32_25950"/>
<dbReference type="EMBL" id="CP059732">
    <property type="protein sequence ID" value="QMW01378.1"/>
    <property type="molecule type" value="Genomic_DNA"/>
</dbReference>
<dbReference type="PIRSF" id="PIRSF018266">
    <property type="entry name" value="FecR"/>
    <property type="match status" value="1"/>
</dbReference>
<proteinExistence type="predicted"/>
<evidence type="ECO:0000313" key="4">
    <source>
        <dbReference type="Proteomes" id="UP000515369"/>
    </source>
</evidence>
<name>A0A7G5GR86_9BACT</name>
<evidence type="ECO:0000256" key="1">
    <source>
        <dbReference type="SAM" id="Phobius"/>
    </source>
</evidence>